<feature type="coiled-coil region" evidence="1">
    <location>
        <begin position="23"/>
        <end position="54"/>
    </location>
</feature>
<evidence type="ECO:0000259" key="3">
    <source>
        <dbReference type="Pfam" id="PF12937"/>
    </source>
</evidence>
<evidence type="ECO:0000256" key="2">
    <source>
        <dbReference type="SAM" id="MobiDB-lite"/>
    </source>
</evidence>
<dbReference type="SUPFAM" id="SSF81383">
    <property type="entry name" value="F-box domain"/>
    <property type="match status" value="1"/>
</dbReference>
<evidence type="ECO:0000256" key="1">
    <source>
        <dbReference type="SAM" id="Coils"/>
    </source>
</evidence>
<dbReference type="InterPro" id="IPR036047">
    <property type="entry name" value="F-box-like_dom_sf"/>
</dbReference>
<feature type="region of interest" description="Disordered" evidence="2">
    <location>
        <begin position="684"/>
        <end position="773"/>
    </location>
</feature>
<dbReference type="InterPro" id="IPR001810">
    <property type="entry name" value="F-box_dom"/>
</dbReference>
<evidence type="ECO:0000313" key="5">
    <source>
        <dbReference type="Proteomes" id="UP001203297"/>
    </source>
</evidence>
<dbReference type="InterPro" id="IPR032675">
    <property type="entry name" value="LRR_dom_sf"/>
</dbReference>
<gene>
    <name evidence="4" type="ORF">B0F90DRAFT_1928563</name>
</gene>
<evidence type="ECO:0000313" key="4">
    <source>
        <dbReference type="EMBL" id="KAI0292341.1"/>
    </source>
</evidence>
<dbReference type="EMBL" id="WTXG01000124">
    <property type="protein sequence ID" value="KAI0292341.1"/>
    <property type="molecule type" value="Genomic_DNA"/>
</dbReference>
<feature type="compositionally biased region" description="Low complexity" evidence="2">
    <location>
        <begin position="754"/>
        <end position="769"/>
    </location>
</feature>
<feature type="compositionally biased region" description="Low complexity" evidence="2">
    <location>
        <begin position="702"/>
        <end position="723"/>
    </location>
</feature>
<feature type="compositionally biased region" description="Basic and acidic residues" evidence="2">
    <location>
        <begin position="183"/>
        <end position="204"/>
    </location>
</feature>
<keyword evidence="1" id="KW-0175">Coiled coil</keyword>
<dbReference type="Pfam" id="PF12937">
    <property type="entry name" value="F-box-like"/>
    <property type="match status" value="1"/>
</dbReference>
<dbReference type="Proteomes" id="UP001203297">
    <property type="component" value="Unassembled WGS sequence"/>
</dbReference>
<dbReference type="SUPFAM" id="SSF52047">
    <property type="entry name" value="RNI-like"/>
    <property type="match status" value="1"/>
</dbReference>
<dbReference type="Gene3D" id="3.80.10.10">
    <property type="entry name" value="Ribonuclease Inhibitor"/>
    <property type="match status" value="1"/>
</dbReference>
<keyword evidence="5" id="KW-1185">Reference proteome</keyword>
<accession>A0AAD4LY14</accession>
<name>A0AAD4LY14_9AGAM</name>
<organism evidence="4 5">
    <name type="scientific">Multifurca ochricompacta</name>
    <dbReference type="NCBI Taxonomy" id="376703"/>
    <lineage>
        <taxon>Eukaryota</taxon>
        <taxon>Fungi</taxon>
        <taxon>Dikarya</taxon>
        <taxon>Basidiomycota</taxon>
        <taxon>Agaricomycotina</taxon>
        <taxon>Agaricomycetes</taxon>
        <taxon>Russulales</taxon>
        <taxon>Russulaceae</taxon>
        <taxon>Multifurca</taxon>
    </lineage>
</organism>
<proteinExistence type="predicted"/>
<feature type="region of interest" description="Disordered" evidence="2">
    <location>
        <begin position="164"/>
        <end position="215"/>
    </location>
</feature>
<sequence>MPHLSAEYIDRNIAVLSGKVDTLERRESELRDLLNAIALEKRALVAERAQLEAERTPFHWLPPELLIHIFLLATTTTTTTYHDALDLTESRLDIAPVDISHVCQRWRNIALSTPVLWRRIVLTPSDVSFGRSLSLATQTFLERSKGVPVEVFYALALSIGKNEIHSSSSNNKAPPFVPPPPPRNRDTLREWREQQERRQQQQEQHHRHYHHRFDTPPQRLCGESYVLHTFPPLRSLYIHGNYHIIADTLAYVHAHATDLTSLESLELALMLECTTSMTTTVTTPGILYECLRVSSRSSSGGGGDNDLKRIHHDDVGSFRRTTHRFPILQTLKLRDVPLPCLTLGRLPNLREITLEFETLPVGHFDLLRIPYLARLLACAPRVEKLALLRAGPVFSTPLDTSLKQALSLWEDGDDDNAAWQVDDGGGGSSSSSAGGGSLPPVLLEHLREVEWTDVHPETLHLFLMHFPAPRLEVLDIAFAGPRKCEKLAAWLHPTTFAHIWDVATTNTHTQQQQQQQQQLQLQLEPQTLPLPLPVLELSNLKILRADCSSGEALRVPFLRLFFPVLETLSLSNRSLSAHFFHHSRTVLPTEKHHFSFSAGAKLPRPESIFRDPRMPRLSNAGYMPALQRLDCNFIPNIAPVLEELAASSRSAAGVRACPLLRHIQLWCCDGVDPAVLERLVKLRNGSGSGSGPGPGPGPEPGPGSRSRSGLGSLISLSDSAAAGSGIGVEEDASSRDGVGKKRPMKRLPKGANTPVSAAPSLSPSSPSVSMGMGIKNDEWQPEKVWNVAVEGCRPITREEAMSLRQWGVDIQWIGPQS</sequence>
<comment type="caution">
    <text evidence="4">The sequence shown here is derived from an EMBL/GenBank/DDBJ whole genome shotgun (WGS) entry which is preliminary data.</text>
</comment>
<dbReference type="Gene3D" id="1.20.1280.50">
    <property type="match status" value="1"/>
</dbReference>
<protein>
    <recommendedName>
        <fullName evidence="3">F-box domain-containing protein</fullName>
    </recommendedName>
</protein>
<feature type="domain" description="F-box" evidence="3">
    <location>
        <begin position="61"/>
        <end position="122"/>
    </location>
</feature>
<dbReference type="AlphaFoldDB" id="A0AAD4LY14"/>
<reference evidence="4" key="1">
    <citation type="journal article" date="2022" name="New Phytol.">
        <title>Evolutionary transition to the ectomycorrhizal habit in the genomes of a hyperdiverse lineage of mushroom-forming fungi.</title>
        <authorList>
            <person name="Looney B."/>
            <person name="Miyauchi S."/>
            <person name="Morin E."/>
            <person name="Drula E."/>
            <person name="Courty P.E."/>
            <person name="Kohler A."/>
            <person name="Kuo A."/>
            <person name="LaButti K."/>
            <person name="Pangilinan J."/>
            <person name="Lipzen A."/>
            <person name="Riley R."/>
            <person name="Andreopoulos W."/>
            <person name="He G."/>
            <person name="Johnson J."/>
            <person name="Nolan M."/>
            <person name="Tritt A."/>
            <person name="Barry K.W."/>
            <person name="Grigoriev I.V."/>
            <person name="Nagy L.G."/>
            <person name="Hibbett D."/>
            <person name="Henrissat B."/>
            <person name="Matheny P.B."/>
            <person name="Labbe J."/>
            <person name="Martin F.M."/>
        </authorList>
    </citation>
    <scope>NUCLEOTIDE SEQUENCE</scope>
    <source>
        <strain evidence="4">BPL690</strain>
    </source>
</reference>